<evidence type="ECO:0000259" key="3">
    <source>
        <dbReference type="Pfam" id="PF05368"/>
    </source>
</evidence>
<feature type="domain" description="NmrA-like" evidence="3">
    <location>
        <begin position="9"/>
        <end position="235"/>
    </location>
</feature>
<evidence type="ECO:0000313" key="4">
    <source>
        <dbReference type="EMBL" id="CAK5283916.1"/>
    </source>
</evidence>
<dbReference type="CDD" id="cd05251">
    <property type="entry name" value="NmrA_like_SDR_a"/>
    <property type="match status" value="1"/>
</dbReference>
<evidence type="ECO:0000256" key="1">
    <source>
        <dbReference type="ARBA" id="ARBA00006328"/>
    </source>
</evidence>
<organism evidence="4 5">
    <name type="scientific">Mycena citricolor</name>
    <dbReference type="NCBI Taxonomy" id="2018698"/>
    <lineage>
        <taxon>Eukaryota</taxon>
        <taxon>Fungi</taxon>
        <taxon>Dikarya</taxon>
        <taxon>Basidiomycota</taxon>
        <taxon>Agaricomycotina</taxon>
        <taxon>Agaricomycetes</taxon>
        <taxon>Agaricomycetidae</taxon>
        <taxon>Agaricales</taxon>
        <taxon>Marasmiineae</taxon>
        <taxon>Mycenaceae</taxon>
        <taxon>Mycena</taxon>
    </lineage>
</organism>
<dbReference type="PANTHER" id="PTHR42748:SF7">
    <property type="entry name" value="NMRA LIKE REDOX SENSOR 1-RELATED"/>
    <property type="match status" value="1"/>
</dbReference>
<dbReference type="InterPro" id="IPR051164">
    <property type="entry name" value="NmrA-like_oxidored"/>
</dbReference>
<name>A0AAD2K7T5_9AGAR</name>
<reference evidence="4" key="1">
    <citation type="submission" date="2023-11" db="EMBL/GenBank/DDBJ databases">
        <authorList>
            <person name="De Vega J J."/>
            <person name="De Vega J J."/>
        </authorList>
    </citation>
    <scope>NUCLEOTIDE SEQUENCE</scope>
</reference>
<dbReference type="AlphaFoldDB" id="A0AAD2K7T5"/>
<comment type="caution">
    <text evidence="4">The sequence shown here is derived from an EMBL/GenBank/DDBJ whole genome shotgun (WGS) entry which is preliminary data.</text>
</comment>
<sequence length="339" mass="36966">MPAPPPRIVAVFGSTGLQGASVVHALLKDGTFTPRAITRDPESKAAIGLKTLGVEITKADATDKASVVAALTGCEAVFALTTFNFHATGPDEREQGKNIVDAAQEANVKFFIWSSLPSLAKLSDGKYTQCVQYEYKAHVEEYLRASGMPNASLHLGVFLENLWKFGALQKTESGSLEISVPSYGPADLQAFTWAGRDVGTAALALLKNYTDSAQLISGKAYPVITARMSFADLAGLASQGACTRRLALSLLIRIQRWASMFRLCLGGRPEWRCWMTWCVHSSADFGWTLNASIIQYEFQATRHGLYTETAIPNPELIALGMEFGTVEEFMKQDVVPRFK</sequence>
<keyword evidence="2" id="KW-0521">NADP</keyword>
<dbReference type="EMBL" id="CAVNYO010000478">
    <property type="protein sequence ID" value="CAK5283916.1"/>
    <property type="molecule type" value="Genomic_DNA"/>
</dbReference>
<dbReference type="InterPro" id="IPR036291">
    <property type="entry name" value="NAD(P)-bd_dom_sf"/>
</dbReference>
<comment type="similarity">
    <text evidence="1">Belongs to the NmrA-type oxidoreductase family.</text>
</comment>
<keyword evidence="5" id="KW-1185">Reference proteome</keyword>
<dbReference type="PANTHER" id="PTHR42748">
    <property type="entry name" value="NITROGEN METABOLITE REPRESSION PROTEIN NMRA FAMILY MEMBER"/>
    <property type="match status" value="1"/>
</dbReference>
<dbReference type="Gene3D" id="3.40.50.720">
    <property type="entry name" value="NAD(P)-binding Rossmann-like Domain"/>
    <property type="match status" value="1"/>
</dbReference>
<protein>
    <recommendedName>
        <fullName evidence="3">NmrA-like domain-containing protein</fullName>
    </recommendedName>
</protein>
<dbReference type="Proteomes" id="UP001295794">
    <property type="component" value="Unassembled WGS sequence"/>
</dbReference>
<evidence type="ECO:0000313" key="5">
    <source>
        <dbReference type="Proteomes" id="UP001295794"/>
    </source>
</evidence>
<dbReference type="InterPro" id="IPR008030">
    <property type="entry name" value="NmrA-like"/>
</dbReference>
<dbReference type="SUPFAM" id="SSF51735">
    <property type="entry name" value="NAD(P)-binding Rossmann-fold domains"/>
    <property type="match status" value="1"/>
</dbReference>
<dbReference type="Pfam" id="PF05368">
    <property type="entry name" value="NmrA"/>
    <property type="match status" value="1"/>
</dbReference>
<gene>
    <name evidence="4" type="ORF">MYCIT1_LOCUS36837</name>
</gene>
<accession>A0AAD2K7T5</accession>
<proteinExistence type="inferred from homology"/>
<evidence type="ECO:0000256" key="2">
    <source>
        <dbReference type="ARBA" id="ARBA00022857"/>
    </source>
</evidence>